<gene>
    <name evidence="2" type="ORF">TRFO_34129</name>
</gene>
<dbReference type="GO" id="GO:0030027">
    <property type="term" value="C:lamellipodium"/>
    <property type="evidence" value="ECO:0007669"/>
    <property type="project" value="TreeGrafter"/>
</dbReference>
<evidence type="ECO:0000313" key="3">
    <source>
        <dbReference type="Proteomes" id="UP000179807"/>
    </source>
</evidence>
<dbReference type="GO" id="GO:0034315">
    <property type="term" value="P:regulation of Arp2/3 complex-mediated actin nucleation"/>
    <property type="evidence" value="ECO:0007669"/>
    <property type="project" value="TreeGrafter"/>
</dbReference>
<dbReference type="InterPro" id="IPR051279">
    <property type="entry name" value="PP1-Reg/Actin-Interact_Protein"/>
</dbReference>
<dbReference type="InterPro" id="IPR001611">
    <property type="entry name" value="Leu-rich_rpt"/>
</dbReference>
<dbReference type="GO" id="GO:0016477">
    <property type="term" value="P:cell migration"/>
    <property type="evidence" value="ECO:0007669"/>
    <property type="project" value="TreeGrafter"/>
</dbReference>
<reference evidence="2" key="1">
    <citation type="submission" date="2016-10" db="EMBL/GenBank/DDBJ databases">
        <authorList>
            <person name="Benchimol M."/>
            <person name="Almeida L.G."/>
            <person name="Vasconcelos A.T."/>
            <person name="Perreira-Neves A."/>
            <person name="Rosa I.A."/>
            <person name="Tasca T."/>
            <person name="Bogo M.R."/>
            <person name="de Souza W."/>
        </authorList>
    </citation>
    <scope>NUCLEOTIDE SEQUENCE [LARGE SCALE GENOMIC DNA]</scope>
    <source>
        <strain evidence="2">K</strain>
    </source>
</reference>
<evidence type="ECO:0008006" key="4">
    <source>
        <dbReference type="Google" id="ProtNLM"/>
    </source>
</evidence>
<organism evidence="2 3">
    <name type="scientific">Tritrichomonas foetus</name>
    <dbReference type="NCBI Taxonomy" id="1144522"/>
    <lineage>
        <taxon>Eukaryota</taxon>
        <taxon>Metamonada</taxon>
        <taxon>Parabasalia</taxon>
        <taxon>Tritrichomonadida</taxon>
        <taxon>Tritrichomonadidae</taxon>
        <taxon>Tritrichomonas</taxon>
    </lineage>
</organism>
<keyword evidence="1" id="KW-0812">Transmembrane</keyword>
<evidence type="ECO:0000256" key="1">
    <source>
        <dbReference type="SAM" id="Phobius"/>
    </source>
</evidence>
<dbReference type="Pfam" id="PF13516">
    <property type="entry name" value="LRR_6"/>
    <property type="match status" value="1"/>
</dbReference>
<sequence>MIWNKINFECILICYIQFIPLQLYLAIFPKMSKELKFYDEKLLEKVKPVIDISDELIITCLRVQNAATRTQLEEGVLVATESTVYLLVKIGHRYQITTKFLWPSITKISLENKFKIQIIYTGGGIILQTNDAPVIATQIFGHLVNILPANEVPSFEGDTSLITKKEPTKDAPYFRFLFLLSRSGQTPQRQFLNDVASMMKGGSVFDFASILGAQHYVECLLDSVIVAPELTTLTLPGCHTGTNWSLLSKVLSQKANKKLESITICDKIDQTFSEFADCFKTIKHSPLKRMKFCETKLTESDSKVFADFIQNSNVESVCFSKACNVEFLAKFLREITNRGVDDKLKSLTLEKLPNLRPADIFANFPNVKELSIIGCDIDVSSFLNSLPNAQKIHKLCFSNCRAVSPVNKATQLPNSLTNASFTRVQFEQATFADTWVLFMRHKPTTKNVHLTMSSSIVPDAIWEAFFKAVPRTASQNLTHLNYESNPILPQFIQFLSNLQNLQHLSLAGCFRPENTAIINQFSEYIKTNTTVKSLSLAGNEFGQMRASVSPILKDLISNTALKSLDLTNCNFGDGGYSSLGTLLSKNKRITEIQIIGNPAQSSEKLLEFFTILGGRISKLSFHYPRADLHEMKKKKLITSDQVSLIQKLYQKIMSFKLESNNDMITYETEEAQFSTRKATPSDLLTTKEWEFPFPSLPVIDNTDLVLQLRAAFTTQNLVSVFIVSP</sequence>
<dbReference type="RefSeq" id="XP_068352546.1">
    <property type="nucleotide sequence ID" value="XM_068509487.1"/>
</dbReference>
<keyword evidence="3" id="KW-1185">Reference proteome</keyword>
<dbReference type="PANTHER" id="PTHR24112">
    <property type="entry name" value="LEUCINE-RICH REPEAT, ISOFORM F-RELATED"/>
    <property type="match status" value="1"/>
</dbReference>
<keyword evidence="1" id="KW-0472">Membrane</keyword>
<comment type="caution">
    <text evidence="2">The sequence shown here is derived from an EMBL/GenBank/DDBJ whole genome shotgun (WGS) entry which is preliminary data.</text>
</comment>
<proteinExistence type="predicted"/>
<dbReference type="GeneID" id="94844191"/>
<dbReference type="InterPro" id="IPR032675">
    <property type="entry name" value="LRR_dom_sf"/>
</dbReference>
<dbReference type="SUPFAM" id="SSF52047">
    <property type="entry name" value="RNI-like"/>
    <property type="match status" value="1"/>
</dbReference>
<dbReference type="AlphaFoldDB" id="A0A1J4JL59"/>
<dbReference type="VEuPathDB" id="TrichDB:TRFO_34129"/>
<dbReference type="EMBL" id="MLAK01001006">
    <property type="protein sequence ID" value="OHS99409.1"/>
    <property type="molecule type" value="Genomic_DNA"/>
</dbReference>
<dbReference type="OrthoDB" id="120976at2759"/>
<accession>A0A1J4JL59</accession>
<evidence type="ECO:0000313" key="2">
    <source>
        <dbReference type="EMBL" id="OHS99409.1"/>
    </source>
</evidence>
<name>A0A1J4JL59_9EUKA</name>
<keyword evidence="1" id="KW-1133">Transmembrane helix</keyword>
<feature type="transmembrane region" description="Helical" evidence="1">
    <location>
        <begin position="6"/>
        <end position="27"/>
    </location>
</feature>
<protein>
    <recommendedName>
        <fullName evidence="4">Leucine Rich Repeat family protein</fullName>
    </recommendedName>
</protein>
<dbReference type="Proteomes" id="UP000179807">
    <property type="component" value="Unassembled WGS sequence"/>
</dbReference>
<dbReference type="GO" id="GO:0005886">
    <property type="term" value="C:plasma membrane"/>
    <property type="evidence" value="ECO:0007669"/>
    <property type="project" value="TreeGrafter"/>
</dbReference>
<dbReference type="Gene3D" id="3.80.10.10">
    <property type="entry name" value="Ribonuclease Inhibitor"/>
    <property type="match status" value="1"/>
</dbReference>
<dbReference type="PANTHER" id="PTHR24112:SF64">
    <property type="entry name" value="CHROMOSOME UNDETERMINED SCAFFOLD_46, WHOLE GENOME SHOTGUN SEQUENCE"/>
    <property type="match status" value="1"/>
</dbReference>